<name>A0A8R1Y1R5_ONCVO</name>
<protein>
    <submittedName>
        <fullName evidence="2">Uncharacterized protein</fullName>
    </submittedName>
</protein>
<sequence>MVRTHARTLARPLKSPLFACSSSDEIETKCAAAVGGARIVVYISYTLVVLWYFAEAFEMDKLMDGDEVVYYRLFI</sequence>
<reference evidence="2" key="2">
    <citation type="submission" date="2022-06" db="UniProtKB">
        <authorList>
            <consortium name="EnsemblMetazoa"/>
        </authorList>
    </citation>
    <scope>IDENTIFICATION</scope>
</reference>
<keyword evidence="3" id="KW-1185">Reference proteome</keyword>
<organism evidence="2 3">
    <name type="scientific">Onchocerca volvulus</name>
    <dbReference type="NCBI Taxonomy" id="6282"/>
    <lineage>
        <taxon>Eukaryota</taxon>
        <taxon>Metazoa</taxon>
        <taxon>Ecdysozoa</taxon>
        <taxon>Nematoda</taxon>
        <taxon>Chromadorea</taxon>
        <taxon>Rhabditida</taxon>
        <taxon>Spirurina</taxon>
        <taxon>Spiruromorpha</taxon>
        <taxon>Filarioidea</taxon>
        <taxon>Onchocercidae</taxon>
        <taxon>Onchocerca</taxon>
    </lineage>
</organism>
<dbReference type="Proteomes" id="UP000024404">
    <property type="component" value="Unassembled WGS sequence"/>
</dbReference>
<dbReference type="AlphaFoldDB" id="A0A8R1Y1R5"/>
<proteinExistence type="predicted"/>
<dbReference type="EnsemblMetazoa" id="OVOC7377.1">
    <property type="protein sequence ID" value="OVOC7377.1"/>
    <property type="gene ID" value="WBGene00244186"/>
</dbReference>
<keyword evidence="1" id="KW-1133">Transmembrane helix</keyword>
<reference evidence="3" key="1">
    <citation type="submission" date="2013-10" db="EMBL/GenBank/DDBJ databases">
        <title>Genome sequencing of Onchocerca volvulus.</title>
        <authorList>
            <person name="Cotton J."/>
            <person name="Tsai J."/>
            <person name="Stanley E."/>
            <person name="Tracey A."/>
            <person name="Holroyd N."/>
            <person name="Lustigman S."/>
            <person name="Berriman M."/>
        </authorList>
    </citation>
    <scope>NUCLEOTIDE SEQUENCE</scope>
</reference>
<evidence type="ECO:0000313" key="3">
    <source>
        <dbReference type="Proteomes" id="UP000024404"/>
    </source>
</evidence>
<accession>A0A8R1Y1R5</accession>
<evidence type="ECO:0000256" key="1">
    <source>
        <dbReference type="SAM" id="Phobius"/>
    </source>
</evidence>
<keyword evidence="1" id="KW-0472">Membrane</keyword>
<dbReference type="EMBL" id="CMVM020000193">
    <property type="status" value="NOT_ANNOTATED_CDS"/>
    <property type="molecule type" value="Genomic_DNA"/>
</dbReference>
<keyword evidence="1" id="KW-0812">Transmembrane</keyword>
<feature type="transmembrane region" description="Helical" evidence="1">
    <location>
        <begin position="31"/>
        <end position="53"/>
    </location>
</feature>
<evidence type="ECO:0000313" key="2">
    <source>
        <dbReference type="EnsemblMetazoa" id="OVOC7377.1"/>
    </source>
</evidence>